<dbReference type="Proteomes" id="UP000323597">
    <property type="component" value="Chromosome D10"/>
</dbReference>
<gene>
    <name evidence="1" type="ORF">E1A91_D10G189100v1</name>
</gene>
<evidence type="ECO:0000313" key="2">
    <source>
        <dbReference type="Proteomes" id="UP000323597"/>
    </source>
</evidence>
<name>A0A5D2TB27_GOSMU</name>
<sequence length="82" mass="9148">MKLDSCFKEFREDFKGEIQWEIRAEMHSIFEQYFGLPSTIIHGGVSNRGKGLLGAPPPGFPPKDSLVMSPVIDLEHTGMVQA</sequence>
<dbReference type="EMBL" id="CM017658">
    <property type="protein sequence ID" value="TYI61663.1"/>
    <property type="molecule type" value="Genomic_DNA"/>
</dbReference>
<dbReference type="EMBL" id="CM017658">
    <property type="protein sequence ID" value="TYI61662.1"/>
    <property type="molecule type" value="Genomic_DNA"/>
</dbReference>
<reference evidence="1 2" key="1">
    <citation type="submission" date="2019-07" db="EMBL/GenBank/DDBJ databases">
        <title>WGS assembly of Gossypium mustelinum.</title>
        <authorList>
            <person name="Chen Z.J."/>
            <person name="Sreedasyam A."/>
            <person name="Ando A."/>
            <person name="Song Q."/>
            <person name="De L."/>
            <person name="Hulse-Kemp A."/>
            <person name="Ding M."/>
            <person name="Ye W."/>
            <person name="Kirkbride R."/>
            <person name="Jenkins J."/>
            <person name="Plott C."/>
            <person name="Lovell J."/>
            <person name="Lin Y.-M."/>
            <person name="Vaughn R."/>
            <person name="Liu B."/>
            <person name="Li W."/>
            <person name="Simpson S."/>
            <person name="Scheffler B."/>
            <person name="Saski C."/>
            <person name="Grover C."/>
            <person name="Hu G."/>
            <person name="Conover J."/>
            <person name="Carlson J."/>
            <person name="Shu S."/>
            <person name="Boston L."/>
            <person name="Williams M."/>
            <person name="Peterson D."/>
            <person name="Mcgee K."/>
            <person name="Jones D."/>
            <person name="Wendel J."/>
            <person name="Stelly D."/>
            <person name="Grimwood J."/>
            <person name="Schmutz J."/>
        </authorList>
    </citation>
    <scope>NUCLEOTIDE SEQUENCE [LARGE SCALE GENOMIC DNA]</scope>
    <source>
        <strain evidence="1">1408120.09</strain>
    </source>
</reference>
<accession>A0A5D2TB27</accession>
<dbReference type="EMBL" id="CM017658">
    <property type="protein sequence ID" value="TYI61664.1"/>
    <property type="molecule type" value="Genomic_DNA"/>
</dbReference>
<proteinExistence type="predicted"/>
<evidence type="ECO:0000313" key="1">
    <source>
        <dbReference type="EMBL" id="TYI61663.1"/>
    </source>
</evidence>
<protein>
    <submittedName>
        <fullName evidence="1">Uncharacterized protein</fullName>
    </submittedName>
</protein>
<dbReference type="AlphaFoldDB" id="A0A5D2TB27"/>
<keyword evidence="2" id="KW-1185">Reference proteome</keyword>
<organism evidence="1 2">
    <name type="scientific">Gossypium mustelinum</name>
    <name type="common">Cotton</name>
    <name type="synonym">Gossypium caicoense</name>
    <dbReference type="NCBI Taxonomy" id="34275"/>
    <lineage>
        <taxon>Eukaryota</taxon>
        <taxon>Viridiplantae</taxon>
        <taxon>Streptophyta</taxon>
        <taxon>Embryophyta</taxon>
        <taxon>Tracheophyta</taxon>
        <taxon>Spermatophyta</taxon>
        <taxon>Magnoliopsida</taxon>
        <taxon>eudicotyledons</taxon>
        <taxon>Gunneridae</taxon>
        <taxon>Pentapetalae</taxon>
        <taxon>rosids</taxon>
        <taxon>malvids</taxon>
        <taxon>Malvales</taxon>
        <taxon>Malvaceae</taxon>
        <taxon>Malvoideae</taxon>
        <taxon>Gossypium</taxon>
    </lineage>
</organism>